<organism evidence="1 2">
    <name type="scientific">Ceratopteris richardii</name>
    <name type="common">Triangle waterfern</name>
    <dbReference type="NCBI Taxonomy" id="49495"/>
    <lineage>
        <taxon>Eukaryota</taxon>
        <taxon>Viridiplantae</taxon>
        <taxon>Streptophyta</taxon>
        <taxon>Embryophyta</taxon>
        <taxon>Tracheophyta</taxon>
        <taxon>Polypodiopsida</taxon>
        <taxon>Polypodiidae</taxon>
        <taxon>Polypodiales</taxon>
        <taxon>Pteridineae</taxon>
        <taxon>Pteridaceae</taxon>
        <taxon>Parkerioideae</taxon>
        <taxon>Ceratopteris</taxon>
    </lineage>
</organism>
<proteinExistence type="predicted"/>
<dbReference type="EMBL" id="CM035432">
    <property type="protein sequence ID" value="KAH7294790.1"/>
    <property type="molecule type" value="Genomic_DNA"/>
</dbReference>
<gene>
    <name evidence="1" type="ORF">KP509_27G019200</name>
</gene>
<accession>A0A8T2RFQ7</accession>
<name>A0A8T2RFQ7_CERRI</name>
<dbReference type="AlphaFoldDB" id="A0A8T2RFQ7"/>
<keyword evidence="2" id="KW-1185">Reference proteome</keyword>
<sequence length="177" mass="20141">MLNKQSSIANPKVTFVHVPPPLVVHTESWNFRSTVQALTGHEASKMSASNIHHMVDQYEMSPSDVAKEDENRHTQSLCPPQLCEAHQHKELQNQIVDCSVVSGEPAQNEDVTISYSYDVSTRDRGNTSRNVFRTDMSTVLSTNDNLFFNEAFDMFSHFCHNDEVEDLFPLPELQLKF</sequence>
<dbReference type="Proteomes" id="UP000825935">
    <property type="component" value="Chromosome 27"/>
</dbReference>
<evidence type="ECO:0000313" key="1">
    <source>
        <dbReference type="EMBL" id="KAH7294790.1"/>
    </source>
</evidence>
<comment type="caution">
    <text evidence="1">The sequence shown here is derived from an EMBL/GenBank/DDBJ whole genome shotgun (WGS) entry which is preliminary data.</text>
</comment>
<evidence type="ECO:0000313" key="2">
    <source>
        <dbReference type="Proteomes" id="UP000825935"/>
    </source>
</evidence>
<reference evidence="1 2" key="1">
    <citation type="submission" date="2021-08" db="EMBL/GenBank/DDBJ databases">
        <title>WGS assembly of Ceratopteris richardii.</title>
        <authorList>
            <person name="Marchant D.B."/>
            <person name="Chen G."/>
            <person name="Jenkins J."/>
            <person name="Shu S."/>
            <person name="Leebens-Mack J."/>
            <person name="Grimwood J."/>
            <person name="Schmutz J."/>
            <person name="Soltis P."/>
            <person name="Soltis D."/>
            <person name="Chen Z.-H."/>
        </authorList>
    </citation>
    <scope>NUCLEOTIDE SEQUENCE [LARGE SCALE GENOMIC DNA]</scope>
    <source>
        <strain evidence="1">Whitten #5841</strain>
        <tissue evidence="1">Leaf</tissue>
    </source>
</reference>
<protein>
    <recommendedName>
        <fullName evidence="3">VQ domain-containing protein</fullName>
    </recommendedName>
</protein>
<evidence type="ECO:0008006" key="3">
    <source>
        <dbReference type="Google" id="ProtNLM"/>
    </source>
</evidence>